<dbReference type="GO" id="GO:0016491">
    <property type="term" value="F:oxidoreductase activity"/>
    <property type="evidence" value="ECO:0007669"/>
    <property type="project" value="UniProtKB-KW"/>
</dbReference>
<comment type="caution">
    <text evidence="10">The sequence shown here is derived from an EMBL/GenBank/DDBJ whole genome shotgun (WGS) entry which is preliminary data.</text>
</comment>
<evidence type="ECO:0000313" key="10">
    <source>
        <dbReference type="EMBL" id="KPI36437.1"/>
    </source>
</evidence>
<evidence type="ECO:0000256" key="7">
    <source>
        <dbReference type="PIRSR" id="PIRSR000362-1"/>
    </source>
</evidence>
<dbReference type="PRINTS" id="PR00419">
    <property type="entry name" value="ADXRDTASE"/>
</dbReference>
<comment type="cofactor">
    <cofactor evidence="1 6 7">
        <name>FAD</name>
        <dbReference type="ChEBI" id="CHEBI:57692"/>
    </cofactor>
</comment>
<dbReference type="OrthoDB" id="333024at2759"/>
<evidence type="ECO:0000256" key="8">
    <source>
        <dbReference type="PIRSR" id="PIRSR000362-2"/>
    </source>
</evidence>
<feature type="region of interest" description="Disordered" evidence="9">
    <location>
        <begin position="464"/>
        <end position="485"/>
    </location>
</feature>
<keyword evidence="3 6" id="KW-0274">FAD</keyword>
<feature type="compositionally biased region" description="Basic and acidic residues" evidence="9">
    <location>
        <begin position="464"/>
        <end position="473"/>
    </location>
</feature>
<dbReference type="SUPFAM" id="SSF51971">
    <property type="entry name" value="Nucleotide-binding domain"/>
    <property type="match status" value="1"/>
</dbReference>
<evidence type="ECO:0000256" key="1">
    <source>
        <dbReference type="ARBA" id="ARBA00001974"/>
    </source>
</evidence>
<dbReference type="EC" id="1.18.1.6" evidence="6"/>
<feature type="binding site" evidence="8">
    <location>
        <begin position="168"/>
        <end position="171"/>
    </location>
    <ligand>
        <name>NADP(+)</name>
        <dbReference type="ChEBI" id="CHEBI:58349"/>
    </ligand>
</feature>
<keyword evidence="11" id="KW-1185">Reference proteome</keyword>
<dbReference type="RefSeq" id="XP_017996400.1">
    <property type="nucleotide sequence ID" value="XM_018142949.1"/>
</dbReference>
<comment type="similarity">
    <text evidence="6">Belongs to the ferredoxin--NADP reductase type 1 family.</text>
</comment>
<protein>
    <recommendedName>
        <fullName evidence="6">NADPH:adrenodoxin oxidoreductase, mitochondrial</fullName>
        <ecNumber evidence="6">1.18.1.6</ecNumber>
    </recommendedName>
</protein>
<accession>A0A0N1H3T5</accession>
<feature type="binding site" evidence="7">
    <location>
        <begin position="396"/>
        <end position="398"/>
    </location>
    <ligand>
        <name>FAD</name>
        <dbReference type="ChEBI" id="CHEBI:57692"/>
    </ligand>
</feature>
<feature type="binding site" evidence="7">
    <location>
        <position position="389"/>
    </location>
    <ligand>
        <name>FAD</name>
        <dbReference type="ChEBI" id="CHEBI:57692"/>
    </ligand>
</feature>
<comment type="subcellular location">
    <subcellularLocation>
        <location evidence="6">Mitochondrion</location>
    </subcellularLocation>
</comment>
<keyword evidence="6" id="KW-0496">Mitochondrion</keyword>
<dbReference type="EMBL" id="LFJN01000031">
    <property type="protein sequence ID" value="KPI36437.1"/>
    <property type="molecule type" value="Genomic_DNA"/>
</dbReference>
<feature type="binding site" evidence="7">
    <location>
        <position position="70"/>
    </location>
    <ligand>
        <name>FAD</name>
        <dbReference type="ChEBI" id="CHEBI:57692"/>
    </ligand>
</feature>
<dbReference type="PANTHER" id="PTHR48467">
    <property type="entry name" value="GLUTAMATE SYNTHASE 1 [NADH], CHLOROPLASTIC-LIKE"/>
    <property type="match status" value="1"/>
</dbReference>
<comment type="catalytic activity">
    <reaction evidence="6">
        <text>2 reduced [adrenodoxin] + NADP(+) + H(+) = 2 oxidized [adrenodoxin] + NADPH</text>
        <dbReference type="Rhea" id="RHEA:42312"/>
        <dbReference type="Rhea" id="RHEA-COMP:9998"/>
        <dbReference type="Rhea" id="RHEA-COMP:9999"/>
        <dbReference type="ChEBI" id="CHEBI:15378"/>
        <dbReference type="ChEBI" id="CHEBI:33737"/>
        <dbReference type="ChEBI" id="CHEBI:33738"/>
        <dbReference type="ChEBI" id="CHEBI:57783"/>
        <dbReference type="ChEBI" id="CHEBI:58349"/>
        <dbReference type="EC" id="1.18.1.6"/>
    </reaction>
</comment>
<dbReference type="Proteomes" id="UP000038010">
    <property type="component" value="Unassembled WGS sequence"/>
</dbReference>
<keyword evidence="2 6" id="KW-0285">Flavoprotein</keyword>
<evidence type="ECO:0000256" key="4">
    <source>
        <dbReference type="ARBA" id="ARBA00022857"/>
    </source>
</evidence>
<dbReference type="GO" id="GO:0005739">
    <property type="term" value="C:mitochondrion"/>
    <property type="evidence" value="ECO:0007669"/>
    <property type="project" value="UniProtKB-SubCell"/>
</dbReference>
<feature type="binding site" evidence="8">
    <location>
        <position position="396"/>
    </location>
    <ligand>
        <name>NADP(+)</name>
        <dbReference type="ChEBI" id="CHEBI:58349"/>
    </ligand>
</feature>
<organism evidence="10 11">
    <name type="scientific">Cyphellophora attinorum</name>
    <dbReference type="NCBI Taxonomy" id="1664694"/>
    <lineage>
        <taxon>Eukaryota</taxon>
        <taxon>Fungi</taxon>
        <taxon>Dikarya</taxon>
        <taxon>Ascomycota</taxon>
        <taxon>Pezizomycotina</taxon>
        <taxon>Eurotiomycetes</taxon>
        <taxon>Chaetothyriomycetidae</taxon>
        <taxon>Chaetothyriales</taxon>
        <taxon>Cyphellophoraceae</taxon>
        <taxon>Cyphellophora</taxon>
    </lineage>
</organism>
<reference evidence="10 11" key="1">
    <citation type="submission" date="2015-06" db="EMBL/GenBank/DDBJ databases">
        <title>Draft genome of the ant-associated black yeast Phialophora attae CBS 131958.</title>
        <authorList>
            <person name="Moreno L.F."/>
            <person name="Stielow B.J."/>
            <person name="de Hoog S."/>
            <person name="Vicente V.A."/>
            <person name="Weiss V.A."/>
            <person name="de Vries M."/>
            <person name="Cruz L.M."/>
            <person name="Souza E.M."/>
        </authorList>
    </citation>
    <scope>NUCLEOTIDE SEQUENCE [LARGE SCALE GENOMIC DNA]</scope>
    <source>
        <strain evidence="10 11">CBS 131958</strain>
    </source>
</reference>
<feature type="binding site" evidence="8">
    <location>
        <begin position="212"/>
        <end position="213"/>
    </location>
    <ligand>
        <name>NADP(+)</name>
        <dbReference type="ChEBI" id="CHEBI:58349"/>
    </ligand>
</feature>
<feature type="binding site" evidence="7">
    <location>
        <position position="114"/>
    </location>
    <ligand>
        <name>FAD</name>
        <dbReference type="ChEBI" id="CHEBI:57692"/>
    </ligand>
</feature>
<dbReference type="AlphaFoldDB" id="A0A0N1H3T5"/>
<feature type="binding site" evidence="7">
    <location>
        <position position="49"/>
    </location>
    <ligand>
        <name>FAD</name>
        <dbReference type="ChEBI" id="CHEBI:57692"/>
    </ligand>
</feature>
<dbReference type="PIRSF" id="PIRSF000362">
    <property type="entry name" value="FNR"/>
    <property type="match status" value="1"/>
</dbReference>
<dbReference type="InterPro" id="IPR021163">
    <property type="entry name" value="Ferredox_Rdtase_adrenod"/>
</dbReference>
<feature type="binding site" evidence="7">
    <location>
        <position position="78"/>
    </location>
    <ligand>
        <name>FAD</name>
        <dbReference type="ChEBI" id="CHEBI:57692"/>
    </ligand>
</feature>
<evidence type="ECO:0000256" key="3">
    <source>
        <dbReference type="ARBA" id="ARBA00022827"/>
    </source>
</evidence>
<dbReference type="STRING" id="1664694.A0A0N1H3T5"/>
<keyword evidence="5 6" id="KW-0560">Oxidoreductase</keyword>
<dbReference type="InterPro" id="IPR055275">
    <property type="entry name" value="Ferredox_Rdtase"/>
</dbReference>
<evidence type="ECO:0000256" key="2">
    <source>
        <dbReference type="ARBA" id="ARBA00022630"/>
    </source>
</evidence>
<dbReference type="PANTHER" id="PTHR48467:SF1">
    <property type="entry name" value="GLUTAMATE SYNTHASE 1 [NADH], CHLOROPLASTIC-LIKE"/>
    <property type="match status" value="1"/>
</dbReference>
<dbReference type="GeneID" id="28734829"/>
<keyword evidence="4 6" id="KW-0521">NADP</keyword>
<proteinExistence type="inferred from homology"/>
<evidence type="ECO:0000256" key="9">
    <source>
        <dbReference type="SAM" id="MobiDB-lite"/>
    </source>
</evidence>
<dbReference type="VEuPathDB" id="FungiDB:AB675_2939"/>
<name>A0A0N1H3T5_9EURO</name>
<gene>
    <name evidence="10" type="ORF">AB675_2939</name>
</gene>
<evidence type="ECO:0000256" key="6">
    <source>
        <dbReference type="PIRNR" id="PIRNR000362"/>
    </source>
</evidence>
<dbReference type="Gene3D" id="3.40.50.720">
    <property type="entry name" value="NAD(P)-binding Rossmann-like Domain"/>
    <property type="match status" value="2"/>
</dbReference>
<evidence type="ECO:0000256" key="5">
    <source>
        <dbReference type="ARBA" id="ARBA00023002"/>
    </source>
</evidence>
<sequence length="485" mass="53099">MLVSRFRCPSKLRYTRQWGSKGRSLHVPAGAAAHHERGPRIAIVGSGPAGFYTAQKTFREIPGTVIDMYEQLPVPFGLVRYGVAPDHPEVKNVQDTFEELARSPNYTFIGNVKLGQDLPLTLLAKHYDAIVFAYGASKDRKIGLEGEDRPHIYSARAFAGDTAVVVGQGNVALDVARTLLASIEDLKKTDMTDYAIGALAESQIKHVHVVGRRGPLQAAFTIKEVRELLQLPDVNFDPIPADLFPPNTKALERPKRRIMELLQKGSPHKPDATKSWSLDFLLSPESLSFSSASSPPELDGVRFRKTVLSDPESPASGVTFANDYKTLSASTLFRSIGYAAEPIPGMASIGCNFLHGTIQHDGFGRAIPIGTEKQLSTSQTNASVYCAGWVKRGPTGVIASTMTDAFQTAEAIVDDWKRTVISHLPHRAGWQGVKADAMREGQKLDPVHWDQWHKIDAAEKHIGERHGKPREKLGSVTSMLEAARA</sequence>
<feature type="binding site" evidence="8">
    <location>
        <position position="224"/>
    </location>
    <ligand>
        <name>NADP(+)</name>
        <dbReference type="ChEBI" id="CHEBI:58349"/>
    </ligand>
</feature>
<evidence type="ECO:0000313" key="11">
    <source>
        <dbReference type="Proteomes" id="UP000038010"/>
    </source>
</evidence>